<dbReference type="InterPro" id="IPR035976">
    <property type="entry name" value="Sushi/SCR/CCP_sf"/>
</dbReference>
<dbReference type="InterPro" id="IPR000436">
    <property type="entry name" value="Sushi_SCR_CCP_dom"/>
</dbReference>
<keyword evidence="8" id="KW-1185">Reference proteome</keyword>
<dbReference type="InterPro" id="IPR051277">
    <property type="entry name" value="SEZ6_CSMD_C4BPB_Regulators"/>
</dbReference>
<sequence>FQIFEGSAKGSPLHDGEGFTQTSRPPRQMTCRQSRALLLFRSSGIRHTTHSGFNITFSTNCPALAKPATVSLSTRSTAHGTKVTVSCPKGYEFVTGRGVSFTTTCERAGQWSEPAVPECQPVYCSPVPQIGNGFAVAATNTTFGGVARYACYEGFSFPSGKKSEEIHCGHEGKWADVPVCRASSCPPLVPFMHGDRTLAFGDGTGYGSVYRYACAPGFRRTGAAALLCQNDGQWSVAQPICARLECPSLPRVVNGRLLVQRPFLFDQTAQLICN</sequence>
<dbReference type="PANTHER" id="PTHR45656">
    <property type="entry name" value="PROTEIN CBR-CLEC-78"/>
    <property type="match status" value="1"/>
</dbReference>
<evidence type="ECO:0000256" key="4">
    <source>
        <dbReference type="PROSITE-ProRule" id="PRU00302"/>
    </source>
</evidence>
<evidence type="ECO:0000259" key="6">
    <source>
        <dbReference type="PROSITE" id="PS50923"/>
    </source>
</evidence>
<name>A0AAV5W3J8_9BILA</name>
<evidence type="ECO:0000256" key="5">
    <source>
        <dbReference type="SAM" id="MobiDB-lite"/>
    </source>
</evidence>
<dbReference type="PROSITE" id="PS50923">
    <property type="entry name" value="SUSHI"/>
    <property type="match status" value="3"/>
</dbReference>
<accession>A0AAV5W3J8</accession>
<feature type="region of interest" description="Disordered" evidence="5">
    <location>
        <begin position="1"/>
        <end position="27"/>
    </location>
</feature>
<protein>
    <recommendedName>
        <fullName evidence="6">Sushi domain-containing protein</fullName>
    </recommendedName>
</protein>
<feature type="disulfide bond" evidence="4">
    <location>
        <begin position="185"/>
        <end position="228"/>
    </location>
</feature>
<comment type="caution">
    <text evidence="7">The sequence shown here is derived from an EMBL/GenBank/DDBJ whole genome shotgun (WGS) entry which is preliminary data.</text>
</comment>
<dbReference type="PANTHER" id="PTHR45656:SF4">
    <property type="entry name" value="PROTEIN CBR-CLEC-78"/>
    <property type="match status" value="1"/>
</dbReference>
<evidence type="ECO:0000256" key="1">
    <source>
        <dbReference type="ARBA" id="ARBA00022729"/>
    </source>
</evidence>
<dbReference type="EMBL" id="BTSY01000004">
    <property type="protein sequence ID" value="GMT25311.1"/>
    <property type="molecule type" value="Genomic_DNA"/>
</dbReference>
<evidence type="ECO:0000313" key="8">
    <source>
        <dbReference type="Proteomes" id="UP001432322"/>
    </source>
</evidence>
<feature type="disulfide bond" evidence="4">
    <location>
        <begin position="214"/>
        <end position="241"/>
    </location>
</feature>
<dbReference type="SUPFAM" id="SSF57535">
    <property type="entry name" value="Complement control module/SCR domain"/>
    <property type="match status" value="3"/>
</dbReference>
<feature type="domain" description="Sushi" evidence="6">
    <location>
        <begin position="122"/>
        <end position="182"/>
    </location>
</feature>
<evidence type="ECO:0000313" key="7">
    <source>
        <dbReference type="EMBL" id="GMT25311.1"/>
    </source>
</evidence>
<comment type="caution">
    <text evidence="4">Lacks conserved residue(s) required for the propagation of feature annotation.</text>
</comment>
<evidence type="ECO:0000256" key="3">
    <source>
        <dbReference type="ARBA" id="ARBA00023157"/>
    </source>
</evidence>
<evidence type="ECO:0000256" key="2">
    <source>
        <dbReference type="ARBA" id="ARBA00022737"/>
    </source>
</evidence>
<dbReference type="Gene3D" id="2.10.70.10">
    <property type="entry name" value="Complement Module, domain 1"/>
    <property type="match status" value="3"/>
</dbReference>
<organism evidence="7 8">
    <name type="scientific">Pristionchus fissidentatus</name>
    <dbReference type="NCBI Taxonomy" id="1538716"/>
    <lineage>
        <taxon>Eukaryota</taxon>
        <taxon>Metazoa</taxon>
        <taxon>Ecdysozoa</taxon>
        <taxon>Nematoda</taxon>
        <taxon>Chromadorea</taxon>
        <taxon>Rhabditida</taxon>
        <taxon>Rhabditina</taxon>
        <taxon>Diplogasteromorpha</taxon>
        <taxon>Diplogasteroidea</taxon>
        <taxon>Neodiplogasteridae</taxon>
        <taxon>Pristionchus</taxon>
    </lineage>
</organism>
<feature type="non-terminal residue" evidence="7">
    <location>
        <position position="274"/>
    </location>
</feature>
<keyword evidence="1" id="KW-0732">Signal</keyword>
<feature type="domain" description="Sushi" evidence="6">
    <location>
        <begin position="59"/>
        <end position="121"/>
    </location>
</feature>
<keyword evidence="3 4" id="KW-1015">Disulfide bond</keyword>
<dbReference type="SMART" id="SM00032">
    <property type="entry name" value="CCP"/>
    <property type="match status" value="3"/>
</dbReference>
<keyword evidence="4" id="KW-0768">Sushi</keyword>
<feature type="non-terminal residue" evidence="7">
    <location>
        <position position="1"/>
    </location>
</feature>
<dbReference type="Pfam" id="PF00084">
    <property type="entry name" value="Sushi"/>
    <property type="match status" value="3"/>
</dbReference>
<dbReference type="CDD" id="cd00033">
    <property type="entry name" value="CCP"/>
    <property type="match status" value="3"/>
</dbReference>
<gene>
    <name evidence="7" type="ORF">PFISCL1PPCAC_16608</name>
</gene>
<dbReference type="AlphaFoldDB" id="A0AAV5W3J8"/>
<reference evidence="7" key="1">
    <citation type="submission" date="2023-10" db="EMBL/GenBank/DDBJ databases">
        <title>Genome assembly of Pristionchus species.</title>
        <authorList>
            <person name="Yoshida K."/>
            <person name="Sommer R.J."/>
        </authorList>
    </citation>
    <scope>NUCLEOTIDE SEQUENCE</scope>
    <source>
        <strain evidence="7">RS5133</strain>
    </source>
</reference>
<feature type="domain" description="Sushi" evidence="6">
    <location>
        <begin position="183"/>
        <end position="243"/>
    </location>
</feature>
<keyword evidence="2" id="KW-0677">Repeat</keyword>
<dbReference type="Proteomes" id="UP001432322">
    <property type="component" value="Unassembled WGS sequence"/>
</dbReference>
<proteinExistence type="predicted"/>